<name>A0A9P6EGH4_9AGAR</name>
<organism evidence="1 2">
    <name type="scientific">Crepidotus variabilis</name>
    <dbReference type="NCBI Taxonomy" id="179855"/>
    <lineage>
        <taxon>Eukaryota</taxon>
        <taxon>Fungi</taxon>
        <taxon>Dikarya</taxon>
        <taxon>Basidiomycota</taxon>
        <taxon>Agaricomycotina</taxon>
        <taxon>Agaricomycetes</taxon>
        <taxon>Agaricomycetidae</taxon>
        <taxon>Agaricales</taxon>
        <taxon>Agaricineae</taxon>
        <taxon>Crepidotaceae</taxon>
        <taxon>Crepidotus</taxon>
    </lineage>
</organism>
<reference evidence="1" key="1">
    <citation type="submission" date="2020-11" db="EMBL/GenBank/DDBJ databases">
        <authorList>
            <consortium name="DOE Joint Genome Institute"/>
            <person name="Ahrendt S."/>
            <person name="Riley R."/>
            <person name="Andreopoulos W."/>
            <person name="Labutti K."/>
            <person name="Pangilinan J."/>
            <person name="Ruiz-Duenas F.J."/>
            <person name="Barrasa J.M."/>
            <person name="Sanchez-Garcia M."/>
            <person name="Camarero S."/>
            <person name="Miyauchi S."/>
            <person name="Serrano A."/>
            <person name="Linde D."/>
            <person name="Babiker R."/>
            <person name="Drula E."/>
            <person name="Ayuso-Fernandez I."/>
            <person name="Pacheco R."/>
            <person name="Padilla G."/>
            <person name="Ferreira P."/>
            <person name="Barriuso J."/>
            <person name="Kellner H."/>
            <person name="Castanera R."/>
            <person name="Alfaro M."/>
            <person name="Ramirez L."/>
            <person name="Pisabarro A.G."/>
            <person name="Kuo A."/>
            <person name="Tritt A."/>
            <person name="Lipzen A."/>
            <person name="He G."/>
            <person name="Yan M."/>
            <person name="Ng V."/>
            <person name="Cullen D."/>
            <person name="Martin F."/>
            <person name="Rosso M.-N."/>
            <person name="Henrissat B."/>
            <person name="Hibbett D."/>
            <person name="Martinez A.T."/>
            <person name="Grigoriev I.V."/>
        </authorList>
    </citation>
    <scope>NUCLEOTIDE SEQUENCE</scope>
    <source>
        <strain evidence="1">CBS 506.95</strain>
    </source>
</reference>
<protein>
    <submittedName>
        <fullName evidence="1">Uncharacterized protein</fullName>
    </submittedName>
</protein>
<gene>
    <name evidence="1" type="ORF">CPB83DRAFT_836001</name>
</gene>
<evidence type="ECO:0000313" key="2">
    <source>
        <dbReference type="Proteomes" id="UP000807306"/>
    </source>
</evidence>
<keyword evidence="2" id="KW-1185">Reference proteome</keyword>
<accession>A0A9P6EGH4</accession>
<comment type="caution">
    <text evidence="1">The sequence shown here is derived from an EMBL/GenBank/DDBJ whole genome shotgun (WGS) entry which is preliminary data.</text>
</comment>
<sequence>MCAILGTYFPYSSPTLPGINSDAPLGARMSETWVVMNTLEVETGVILGLIFQALLDFTPTTTYHGLFRRVYHPGPRLQSIYVNHPAHTFQLDLGVRISAEMSFGICSCDCRPGQVSILYFQIIAPLPRNQPRMEQRSKVLEIGLFLSHHRCRSREKILAVEYSNLKLRLHVLRSIEKYSLVIYSGAVHLQILLELSLW</sequence>
<dbReference type="AlphaFoldDB" id="A0A9P6EGH4"/>
<proteinExistence type="predicted"/>
<dbReference type="EMBL" id="MU157854">
    <property type="protein sequence ID" value="KAF9528309.1"/>
    <property type="molecule type" value="Genomic_DNA"/>
</dbReference>
<evidence type="ECO:0000313" key="1">
    <source>
        <dbReference type="EMBL" id="KAF9528309.1"/>
    </source>
</evidence>
<dbReference type="Proteomes" id="UP000807306">
    <property type="component" value="Unassembled WGS sequence"/>
</dbReference>